<reference evidence="1" key="1">
    <citation type="submission" date="2021-05" db="EMBL/GenBank/DDBJ databases">
        <authorList>
            <person name="Scholz U."/>
            <person name="Mascher M."/>
            <person name="Fiebig A."/>
        </authorList>
    </citation>
    <scope>NUCLEOTIDE SEQUENCE [LARGE SCALE GENOMIC DNA]</scope>
</reference>
<evidence type="ECO:0000313" key="1">
    <source>
        <dbReference type="EnsemblPlants" id="AVESA.00010b.r2.5DG0933990.1.CDS"/>
    </source>
</evidence>
<proteinExistence type="predicted"/>
<evidence type="ECO:0000313" key="2">
    <source>
        <dbReference type="Proteomes" id="UP001732700"/>
    </source>
</evidence>
<name>A0ACD5Y344_AVESA</name>
<protein>
    <submittedName>
        <fullName evidence="1">Uncharacterized protein</fullName>
    </submittedName>
</protein>
<keyword evidence="2" id="KW-1185">Reference proteome</keyword>
<sequence>MDQASVPLSYNLLKEITNDFSEDRKIGSGTYERVYKGVHKDGKTIAVEMLYDMPGLDDVHFKREFNNLKSLHHGNIVRLVGYCHEIRQEYVEFNGNMVAADKLHRALCFEYAHNGSLHENLFDEHNGHDWYTRYGIIKGICNGLKYLHEELKSPMYHLDIKPTNILLDENMLPKVADFGLSRLFGEEQTKITISSIGTHGYLPPEYIEQHVISNKFDIFSLGLVIIKS</sequence>
<dbReference type="Proteomes" id="UP001732700">
    <property type="component" value="Chromosome 5D"/>
</dbReference>
<organism evidence="1 2">
    <name type="scientific">Avena sativa</name>
    <name type="common">Oat</name>
    <dbReference type="NCBI Taxonomy" id="4498"/>
    <lineage>
        <taxon>Eukaryota</taxon>
        <taxon>Viridiplantae</taxon>
        <taxon>Streptophyta</taxon>
        <taxon>Embryophyta</taxon>
        <taxon>Tracheophyta</taxon>
        <taxon>Spermatophyta</taxon>
        <taxon>Magnoliopsida</taxon>
        <taxon>Liliopsida</taxon>
        <taxon>Poales</taxon>
        <taxon>Poaceae</taxon>
        <taxon>BOP clade</taxon>
        <taxon>Pooideae</taxon>
        <taxon>Poodae</taxon>
        <taxon>Poeae</taxon>
        <taxon>Poeae Chloroplast Group 1 (Aveneae type)</taxon>
        <taxon>Aveninae</taxon>
        <taxon>Avena</taxon>
    </lineage>
</organism>
<dbReference type="EnsemblPlants" id="AVESA.00010b.r2.5DG0933990.1">
    <property type="protein sequence ID" value="AVESA.00010b.r2.5DG0933990.1.CDS"/>
    <property type="gene ID" value="AVESA.00010b.r2.5DG0933990"/>
</dbReference>
<reference evidence="1" key="2">
    <citation type="submission" date="2025-09" db="UniProtKB">
        <authorList>
            <consortium name="EnsemblPlants"/>
        </authorList>
    </citation>
    <scope>IDENTIFICATION</scope>
</reference>
<accession>A0ACD5Y344</accession>